<dbReference type="eggNOG" id="KOG3057">
    <property type="taxonomic scope" value="Eukaryota"/>
</dbReference>
<dbReference type="Proteomes" id="UP000198341">
    <property type="component" value="Chromosome 6"/>
</dbReference>
<evidence type="ECO:0000313" key="6">
    <source>
        <dbReference type="EMBL" id="CCO17388.1"/>
    </source>
</evidence>
<dbReference type="KEGG" id="bpg:Bathy06g00710"/>
<dbReference type="GO" id="GO:0045277">
    <property type="term" value="C:respiratory chain complex IV"/>
    <property type="evidence" value="ECO:0007669"/>
    <property type="project" value="InterPro"/>
</dbReference>
<dbReference type="SUPFAM" id="SSF47694">
    <property type="entry name" value="Cytochrome c oxidase subunit h"/>
    <property type="match status" value="1"/>
</dbReference>
<feature type="chain" id="PRO_5003917554" evidence="5">
    <location>
        <begin position="17"/>
        <end position="124"/>
    </location>
</feature>
<dbReference type="Pfam" id="PF02297">
    <property type="entry name" value="COX6B"/>
    <property type="match status" value="1"/>
</dbReference>
<dbReference type="CDD" id="cd00926">
    <property type="entry name" value="Cyt_c_Oxidase_VIb"/>
    <property type="match status" value="1"/>
</dbReference>
<dbReference type="InterPro" id="IPR003213">
    <property type="entry name" value="Cyt_c_oxidase_su6B"/>
</dbReference>
<keyword evidence="7" id="KW-1185">Reference proteome</keyword>
<feature type="region of interest" description="Disordered" evidence="4">
    <location>
        <begin position="29"/>
        <end position="65"/>
    </location>
</feature>
<dbReference type="GO" id="GO:0005739">
    <property type="term" value="C:mitochondrion"/>
    <property type="evidence" value="ECO:0007669"/>
    <property type="project" value="UniProtKB-SubCell"/>
</dbReference>
<gene>
    <name evidence="6" type="ORF">Bathy06g00710</name>
</gene>
<dbReference type="RefSeq" id="XP_007512788.1">
    <property type="nucleotide sequence ID" value="XM_007512726.1"/>
</dbReference>
<dbReference type="PROSITE" id="PS51808">
    <property type="entry name" value="CHCH"/>
    <property type="match status" value="1"/>
</dbReference>
<keyword evidence="3" id="KW-1015">Disulfide bond</keyword>
<feature type="compositionally biased region" description="Acidic residues" evidence="4">
    <location>
        <begin position="29"/>
        <end position="50"/>
    </location>
</feature>
<keyword evidence="2" id="KW-0496">Mitochondrion</keyword>
<evidence type="ECO:0000256" key="3">
    <source>
        <dbReference type="ARBA" id="ARBA00023157"/>
    </source>
</evidence>
<evidence type="ECO:0000313" key="7">
    <source>
        <dbReference type="Proteomes" id="UP000198341"/>
    </source>
</evidence>
<evidence type="ECO:0000256" key="4">
    <source>
        <dbReference type="SAM" id="MobiDB-lite"/>
    </source>
</evidence>
<sequence length="124" mass="14695">MLILLTRFFKLSLSHSLIYNTIQKQNEEEQVEEEQVAAEEEPEQEEEASSEDIVVKTTPFDPRFPQQNQAKHCYTRYNEYHKCAAEKGEEECASMARLYRSICPGEWVEKWNEERDNGTWPGRY</sequence>
<feature type="signal peptide" evidence="5">
    <location>
        <begin position="1"/>
        <end position="16"/>
    </location>
</feature>
<accession>K8F726</accession>
<name>K8F726_9CHLO</name>
<dbReference type="OrthoDB" id="1107506at2759"/>
<dbReference type="STRING" id="41875.K8F726"/>
<organism evidence="6 7">
    <name type="scientific">Bathycoccus prasinos</name>
    <dbReference type="NCBI Taxonomy" id="41875"/>
    <lineage>
        <taxon>Eukaryota</taxon>
        <taxon>Viridiplantae</taxon>
        <taxon>Chlorophyta</taxon>
        <taxon>Mamiellophyceae</taxon>
        <taxon>Mamiellales</taxon>
        <taxon>Bathycoccaceae</taxon>
        <taxon>Bathycoccus</taxon>
    </lineage>
</organism>
<dbReference type="Gene3D" id="1.10.10.140">
    <property type="entry name" value="Cytochrome c oxidase, subunit VIb"/>
    <property type="match status" value="1"/>
</dbReference>
<dbReference type="EMBL" id="FO082273">
    <property type="protein sequence ID" value="CCO17388.1"/>
    <property type="molecule type" value="Genomic_DNA"/>
</dbReference>
<reference evidence="6 7" key="1">
    <citation type="submission" date="2011-10" db="EMBL/GenBank/DDBJ databases">
        <authorList>
            <person name="Genoscope - CEA"/>
        </authorList>
    </citation>
    <scope>NUCLEOTIDE SEQUENCE [LARGE SCALE GENOMIC DNA]</scope>
    <source>
        <strain evidence="6 7">RCC 1105</strain>
    </source>
</reference>
<evidence type="ECO:0000256" key="5">
    <source>
        <dbReference type="SAM" id="SignalP"/>
    </source>
</evidence>
<proteinExistence type="predicted"/>
<evidence type="ECO:0000256" key="2">
    <source>
        <dbReference type="ARBA" id="ARBA00023128"/>
    </source>
</evidence>
<protein>
    <submittedName>
        <fullName evidence="6">Uncharacterized protein</fullName>
    </submittedName>
</protein>
<dbReference type="InterPro" id="IPR048280">
    <property type="entry name" value="COX6B-like"/>
</dbReference>
<comment type="subcellular location">
    <subcellularLocation>
        <location evidence="1">Mitochondrion</location>
    </subcellularLocation>
</comment>
<dbReference type="PANTHER" id="PTHR46281">
    <property type="entry name" value="CYTOCHROME C OXIDASE SUBUNIT 6B"/>
    <property type="match status" value="1"/>
</dbReference>
<dbReference type="AlphaFoldDB" id="K8F726"/>
<dbReference type="GeneID" id="19015051"/>
<dbReference type="InterPro" id="IPR036549">
    <property type="entry name" value="CX6/COA6-like_sf"/>
</dbReference>
<dbReference type="PANTHER" id="PTHR46281:SF8">
    <property type="entry name" value="CYTOCHROME C OXIDASE SUBUNIT 12, MITOCHONDRIAL"/>
    <property type="match status" value="1"/>
</dbReference>
<keyword evidence="5" id="KW-0732">Signal</keyword>
<evidence type="ECO:0000256" key="1">
    <source>
        <dbReference type="ARBA" id="ARBA00004173"/>
    </source>
</evidence>